<evidence type="ECO:0000313" key="2">
    <source>
        <dbReference type="EMBL" id="RJG25255.1"/>
    </source>
</evidence>
<organism evidence="2 3">
    <name type="scientific">Paenibacillus thiaminolyticus</name>
    <name type="common">Bacillus thiaminolyticus</name>
    <dbReference type="NCBI Taxonomy" id="49283"/>
    <lineage>
        <taxon>Bacteria</taxon>
        <taxon>Bacillati</taxon>
        <taxon>Bacillota</taxon>
        <taxon>Bacilli</taxon>
        <taxon>Bacillales</taxon>
        <taxon>Paenibacillaceae</taxon>
        <taxon>Paenibacillus</taxon>
    </lineage>
</organism>
<dbReference type="AlphaFoldDB" id="A0A3A3GN18"/>
<reference evidence="2 3" key="1">
    <citation type="submission" date="2018-09" db="EMBL/GenBank/DDBJ databases">
        <title>Paenibacillus SK2017-BO5.</title>
        <authorList>
            <person name="Piskunova J.V."/>
            <person name="Dubiley S.A."/>
            <person name="Severinov K.V."/>
        </authorList>
    </citation>
    <scope>NUCLEOTIDE SEQUENCE [LARGE SCALE GENOMIC DNA]</scope>
    <source>
        <strain evidence="2 3">BO5</strain>
    </source>
</reference>
<accession>A0A3A3GN18</accession>
<evidence type="ECO:0000259" key="1">
    <source>
        <dbReference type="PROSITE" id="PS51186"/>
    </source>
</evidence>
<sequence length="166" mass="18841">MSSLHYFPMTEDYASIIAKWTYDEPYSLYSMDGDEDTIAEFMNGDYFYVLDNDNVLIGFICTGNSARVPGGYDIGIYHHDTYIDFGLGLHPKFTGKGMGADFVRSSLQFIHEQYLVTNIQLVVAACNERAIKVYERAGFAKGSLFQSKIGEQEVDFMVMRRSMQAQ</sequence>
<dbReference type="EMBL" id="QYZD01000004">
    <property type="protein sequence ID" value="RJG25255.1"/>
    <property type="molecule type" value="Genomic_DNA"/>
</dbReference>
<protein>
    <submittedName>
        <fullName evidence="2">N-acetyltransferase</fullName>
    </submittedName>
</protein>
<proteinExistence type="predicted"/>
<dbReference type="InterPro" id="IPR000182">
    <property type="entry name" value="GNAT_dom"/>
</dbReference>
<gene>
    <name evidence="2" type="ORF">DQX05_07345</name>
</gene>
<name>A0A3A3GN18_PANTH</name>
<dbReference type="SUPFAM" id="SSF55729">
    <property type="entry name" value="Acyl-CoA N-acyltransferases (Nat)"/>
    <property type="match status" value="1"/>
</dbReference>
<dbReference type="InterPro" id="IPR016181">
    <property type="entry name" value="Acyl_CoA_acyltransferase"/>
</dbReference>
<dbReference type="PROSITE" id="PS51186">
    <property type="entry name" value="GNAT"/>
    <property type="match status" value="1"/>
</dbReference>
<dbReference type="Pfam" id="PF00583">
    <property type="entry name" value="Acetyltransf_1"/>
    <property type="match status" value="1"/>
</dbReference>
<feature type="domain" description="N-acetyltransferase" evidence="1">
    <location>
        <begin position="4"/>
        <end position="164"/>
    </location>
</feature>
<comment type="caution">
    <text evidence="2">The sequence shown here is derived from an EMBL/GenBank/DDBJ whole genome shotgun (WGS) entry which is preliminary data.</text>
</comment>
<dbReference type="GO" id="GO:0016747">
    <property type="term" value="F:acyltransferase activity, transferring groups other than amino-acyl groups"/>
    <property type="evidence" value="ECO:0007669"/>
    <property type="project" value="InterPro"/>
</dbReference>
<dbReference type="Gene3D" id="3.40.630.30">
    <property type="match status" value="1"/>
</dbReference>
<dbReference type="Proteomes" id="UP000266177">
    <property type="component" value="Unassembled WGS sequence"/>
</dbReference>
<dbReference type="OrthoDB" id="423921at2"/>
<dbReference type="RefSeq" id="WP_119792251.1">
    <property type="nucleotide sequence ID" value="NZ_QYZD01000004.1"/>
</dbReference>
<evidence type="ECO:0000313" key="3">
    <source>
        <dbReference type="Proteomes" id="UP000266177"/>
    </source>
</evidence>
<keyword evidence="2" id="KW-0808">Transferase</keyword>